<comment type="caution">
    <text evidence="1">The sequence shown here is derived from an EMBL/GenBank/DDBJ whole genome shotgun (WGS) entry which is preliminary data.</text>
</comment>
<keyword evidence="2" id="KW-1185">Reference proteome</keyword>
<organism evidence="1 2">
    <name type="scientific">Trichocoleus desertorum GB2-A4</name>
    <dbReference type="NCBI Taxonomy" id="2933944"/>
    <lineage>
        <taxon>Bacteria</taxon>
        <taxon>Bacillati</taxon>
        <taxon>Cyanobacteriota</taxon>
        <taxon>Cyanophyceae</taxon>
        <taxon>Leptolyngbyales</taxon>
        <taxon>Trichocoleusaceae</taxon>
        <taxon>Trichocoleus</taxon>
    </lineage>
</organism>
<name>A0ABV0J1U9_9CYAN</name>
<protein>
    <submittedName>
        <fullName evidence="1">DUF4327 family protein</fullName>
    </submittedName>
</protein>
<accession>A0ABV0J1U9</accession>
<dbReference type="RefSeq" id="WP_242016726.1">
    <property type="nucleotide sequence ID" value="NZ_JAMPKM010000001.1"/>
</dbReference>
<dbReference type="InterPro" id="IPR025477">
    <property type="entry name" value="DUF4327"/>
</dbReference>
<dbReference type="Pfam" id="PF14217">
    <property type="entry name" value="DUF4327"/>
    <property type="match status" value="1"/>
</dbReference>
<gene>
    <name evidence="1" type="ORF">NC998_01365</name>
</gene>
<reference evidence="1 2" key="1">
    <citation type="submission" date="2022-04" db="EMBL/GenBank/DDBJ databases">
        <title>Positive selection, recombination, and allopatry shape intraspecific diversity of widespread and dominant cyanobacteria.</title>
        <authorList>
            <person name="Wei J."/>
            <person name="Shu W."/>
            <person name="Hu C."/>
        </authorList>
    </citation>
    <scope>NUCLEOTIDE SEQUENCE [LARGE SCALE GENOMIC DNA]</scope>
    <source>
        <strain evidence="1 2">GB2-A4</strain>
    </source>
</reference>
<dbReference type="EMBL" id="JAMPKM010000001">
    <property type="protein sequence ID" value="MEP0815741.1"/>
    <property type="molecule type" value="Genomic_DNA"/>
</dbReference>
<evidence type="ECO:0000313" key="1">
    <source>
        <dbReference type="EMBL" id="MEP0815741.1"/>
    </source>
</evidence>
<sequence length="78" mass="9345">MTKVVMNQQVIHPMVKLQRQVRSLVDSNLIKPTDSIWKIAFLYGDEWPHWKQELQAYDFTMQDPVIDLLEVEAWEDEE</sequence>
<evidence type="ECO:0000313" key="2">
    <source>
        <dbReference type="Proteomes" id="UP001464891"/>
    </source>
</evidence>
<dbReference type="Proteomes" id="UP001464891">
    <property type="component" value="Unassembled WGS sequence"/>
</dbReference>
<proteinExistence type="predicted"/>